<reference evidence="2" key="1">
    <citation type="journal article" date="2015" name="Nature">
        <title>Complex archaea that bridge the gap between prokaryotes and eukaryotes.</title>
        <authorList>
            <person name="Spang A."/>
            <person name="Saw J.H."/>
            <person name="Jorgensen S.L."/>
            <person name="Zaremba-Niedzwiedzka K."/>
            <person name="Martijn J."/>
            <person name="Lind A.E."/>
            <person name="van Eijk R."/>
            <person name="Schleper C."/>
            <person name="Guy L."/>
            <person name="Ettema T.J."/>
        </authorList>
    </citation>
    <scope>NUCLEOTIDE SEQUENCE</scope>
</reference>
<proteinExistence type="predicted"/>
<comment type="caution">
    <text evidence="2">The sequence shown here is derived from an EMBL/GenBank/DDBJ whole genome shotgun (WGS) entry which is preliminary data.</text>
</comment>
<evidence type="ECO:0000256" key="1">
    <source>
        <dbReference type="SAM" id="Phobius"/>
    </source>
</evidence>
<keyword evidence="1" id="KW-1133">Transmembrane helix</keyword>
<evidence type="ECO:0000313" key="2">
    <source>
        <dbReference type="EMBL" id="KKN27696.1"/>
    </source>
</evidence>
<keyword evidence="1" id="KW-0812">Transmembrane</keyword>
<gene>
    <name evidence="2" type="ORF">LCGC14_0861720</name>
</gene>
<dbReference type="EMBL" id="LAZR01002617">
    <property type="protein sequence ID" value="KKN27696.1"/>
    <property type="molecule type" value="Genomic_DNA"/>
</dbReference>
<name>A0A0F9RRS9_9ZZZZ</name>
<accession>A0A0F9RRS9</accession>
<organism evidence="2">
    <name type="scientific">marine sediment metagenome</name>
    <dbReference type="NCBI Taxonomy" id="412755"/>
    <lineage>
        <taxon>unclassified sequences</taxon>
        <taxon>metagenomes</taxon>
        <taxon>ecological metagenomes</taxon>
    </lineage>
</organism>
<protein>
    <submittedName>
        <fullName evidence="2">Uncharacterized protein</fullName>
    </submittedName>
</protein>
<sequence length="65" mass="6965">MKKAMVLMIGGAIIGGFGIWWVGTQDFHHNVAFMLRGLFVLAGFIVGSYGLLRVVPIGKSGKDGE</sequence>
<feature type="transmembrane region" description="Helical" evidence="1">
    <location>
        <begin position="5"/>
        <end position="22"/>
    </location>
</feature>
<dbReference type="AlphaFoldDB" id="A0A0F9RRS9"/>
<feature type="transmembrane region" description="Helical" evidence="1">
    <location>
        <begin position="34"/>
        <end position="52"/>
    </location>
</feature>
<keyword evidence="1" id="KW-0472">Membrane</keyword>